<dbReference type="AlphaFoldDB" id="A0A146K6N3"/>
<sequence>EAQPDFECDAYKFFGTMEDGKPVNGKLVFTKNEANVQSFEGKIQSVDGFFVTGDGSLYRNYKTLKGKIENSKIISGSKECHICTEVGNFDDQEQLTGEGVRTNLNNHSQKGQFESGVFKKGSFQYKNCTAEGYFNEEGLPEGQVVINFEDGAKFEGLVNNGVKVSGTYTFRNGDVYVGSYKNGIKNDDKCTYTIKGERYEGSIIDDGMAGEGTYLGVKAVWREGKLVYTK</sequence>
<dbReference type="Gene3D" id="2.20.110.10">
    <property type="entry name" value="Histone H3 K4-specific methyltransferase SET7/9 N-terminal domain"/>
    <property type="match status" value="1"/>
</dbReference>
<accession>A0A146K6N3</accession>
<gene>
    <name evidence="1" type="ORF">TPC1_15838</name>
</gene>
<reference evidence="1" key="1">
    <citation type="submission" date="2015-07" db="EMBL/GenBank/DDBJ databases">
        <title>Adaptation to a free-living lifestyle via gene acquisitions in the diplomonad Trepomonas sp. PC1.</title>
        <authorList>
            <person name="Xu F."/>
            <person name="Jerlstrom-Hultqvist J."/>
            <person name="Kolisko M."/>
            <person name="Simpson A.G.B."/>
            <person name="Roger A.J."/>
            <person name="Svard S.G."/>
            <person name="Andersson J.O."/>
        </authorList>
    </citation>
    <scope>NUCLEOTIDE SEQUENCE</scope>
    <source>
        <strain evidence="1">PC1</strain>
    </source>
</reference>
<dbReference type="SUPFAM" id="SSF82185">
    <property type="entry name" value="Histone H3 K4-specific methyltransferase SET7/9 N-terminal domain"/>
    <property type="match status" value="1"/>
</dbReference>
<dbReference type="EMBL" id="GDID01004329">
    <property type="protein sequence ID" value="JAP92277.1"/>
    <property type="molecule type" value="Transcribed_RNA"/>
</dbReference>
<organism evidence="1">
    <name type="scientific">Trepomonas sp. PC1</name>
    <dbReference type="NCBI Taxonomy" id="1076344"/>
    <lineage>
        <taxon>Eukaryota</taxon>
        <taxon>Metamonada</taxon>
        <taxon>Diplomonadida</taxon>
        <taxon>Hexamitidae</taxon>
        <taxon>Hexamitinae</taxon>
        <taxon>Trepomonas</taxon>
    </lineage>
</organism>
<protein>
    <submittedName>
        <fullName evidence="1">MORN repeat-containing protein</fullName>
    </submittedName>
</protein>
<name>A0A146K6N3_9EUKA</name>
<proteinExistence type="predicted"/>
<evidence type="ECO:0000313" key="1">
    <source>
        <dbReference type="EMBL" id="JAP92277.1"/>
    </source>
</evidence>
<feature type="non-terminal residue" evidence="1">
    <location>
        <position position="1"/>
    </location>
</feature>